<name>A0A0L7K4T1_OPEBR</name>
<dbReference type="EMBL" id="JTDY01010743">
    <property type="protein sequence ID" value="KOB58051.1"/>
    <property type="molecule type" value="Genomic_DNA"/>
</dbReference>
<evidence type="ECO:0000259" key="2">
    <source>
        <dbReference type="Pfam" id="PF25083"/>
    </source>
</evidence>
<dbReference type="Proteomes" id="UP000037510">
    <property type="component" value="Unassembled WGS sequence"/>
</dbReference>
<dbReference type="PANTHER" id="PTHR12259">
    <property type="entry name" value="RGS-GAIP INTERACTING PROTEIN GIPC"/>
    <property type="match status" value="1"/>
</dbReference>
<evidence type="ECO:0000313" key="3">
    <source>
        <dbReference type="EMBL" id="KOB58051.1"/>
    </source>
</evidence>
<dbReference type="STRING" id="104452.A0A0L7K4T1"/>
<feature type="domain" description="GIPC1-3 GH1" evidence="2">
    <location>
        <begin position="43"/>
        <end position="81"/>
    </location>
</feature>
<accession>A0A0L7K4T1</accession>
<dbReference type="Pfam" id="PF25083">
    <property type="entry name" value="GIPC1_GH1"/>
    <property type="match status" value="1"/>
</dbReference>
<comment type="caution">
    <text evidence="3">The sequence shown here is derived from an EMBL/GenBank/DDBJ whole genome shotgun (WGS) entry which is preliminary data.</text>
</comment>
<feature type="compositionally biased region" description="Polar residues" evidence="1">
    <location>
        <begin position="25"/>
        <end position="39"/>
    </location>
</feature>
<dbReference type="InterPro" id="IPR056814">
    <property type="entry name" value="GIPC1-3_GH1"/>
</dbReference>
<protein>
    <submittedName>
        <fullName evidence="3">RGS-GAIP interacting protein GIPC</fullName>
    </submittedName>
</protein>
<dbReference type="PANTHER" id="PTHR12259:SF1">
    <property type="entry name" value="GH21964P"/>
    <property type="match status" value="1"/>
</dbReference>
<keyword evidence="4" id="KW-1185">Reference proteome</keyword>
<evidence type="ECO:0000313" key="4">
    <source>
        <dbReference type="Proteomes" id="UP000037510"/>
    </source>
</evidence>
<feature type="region of interest" description="Disordered" evidence="1">
    <location>
        <begin position="1"/>
        <end position="39"/>
    </location>
</feature>
<evidence type="ECO:0000256" key="1">
    <source>
        <dbReference type="SAM" id="MobiDB-lite"/>
    </source>
</evidence>
<dbReference type="InterPro" id="IPR017379">
    <property type="entry name" value="GIPC1/2/3"/>
</dbReference>
<gene>
    <name evidence="3" type="ORF">OBRU01_25555</name>
</gene>
<organism evidence="3 4">
    <name type="scientific">Operophtera brumata</name>
    <name type="common">Winter moth</name>
    <name type="synonym">Phalaena brumata</name>
    <dbReference type="NCBI Taxonomy" id="104452"/>
    <lineage>
        <taxon>Eukaryota</taxon>
        <taxon>Metazoa</taxon>
        <taxon>Ecdysozoa</taxon>
        <taxon>Arthropoda</taxon>
        <taxon>Hexapoda</taxon>
        <taxon>Insecta</taxon>
        <taxon>Pterygota</taxon>
        <taxon>Neoptera</taxon>
        <taxon>Endopterygota</taxon>
        <taxon>Lepidoptera</taxon>
        <taxon>Glossata</taxon>
        <taxon>Ditrysia</taxon>
        <taxon>Geometroidea</taxon>
        <taxon>Geometridae</taxon>
        <taxon>Larentiinae</taxon>
        <taxon>Operophtera</taxon>
    </lineage>
</organism>
<feature type="compositionally biased region" description="Pro residues" evidence="1">
    <location>
        <begin position="11"/>
        <end position="20"/>
    </location>
</feature>
<reference evidence="3 4" key="1">
    <citation type="journal article" date="2015" name="Genome Biol. Evol.">
        <title>The genome of winter moth (Operophtera brumata) provides a genomic perspective on sexual dimorphism and phenology.</title>
        <authorList>
            <person name="Derks M.F."/>
            <person name="Smit S."/>
            <person name="Salis L."/>
            <person name="Schijlen E."/>
            <person name="Bossers A."/>
            <person name="Mateman C."/>
            <person name="Pijl A.S."/>
            <person name="de Ridder D."/>
            <person name="Groenen M.A."/>
            <person name="Visser M.E."/>
            <person name="Megens H.J."/>
        </authorList>
    </citation>
    <scope>NUCLEOTIDE SEQUENCE [LARGE SCALE GENOMIC DNA]</scope>
    <source>
        <strain evidence="3">WM2013NL</strain>
        <tissue evidence="3">Head and thorax</tissue>
    </source>
</reference>
<sequence length="88" mass="9559">MSLFKKKAPKYAPPPAPSAPPLEDVQSTNGVDNNNGAQKSQLVFHCQQAHGSPLGLISGFSNVKELYQKIAECYDFPPEDVSPFELPT</sequence>
<proteinExistence type="predicted"/>
<dbReference type="AlphaFoldDB" id="A0A0L7K4T1"/>